<protein>
    <submittedName>
        <fullName evidence="1">Uncharacterized protein</fullName>
    </submittedName>
</protein>
<accession>A0A8J5T8T1</accession>
<sequence length="161" mass="17252">MGWLRRCARTWRGLRKRGAGGEKGGKWCISGGGGDGGPSRNRTCGHGGFRVVARCRRAAVRNARERLEGVEGSPGVAHRSVERADTREAGGKVDFPLFARLRRTAQRADDDGGKATASAAGRGLAMAVEPRTSFGRVTGLFRSASSRFGGFFVNIFLRSLN</sequence>
<dbReference type="Proteomes" id="UP000729402">
    <property type="component" value="Unassembled WGS sequence"/>
</dbReference>
<evidence type="ECO:0000313" key="2">
    <source>
        <dbReference type="Proteomes" id="UP000729402"/>
    </source>
</evidence>
<gene>
    <name evidence="1" type="ORF">GUJ93_ZPchr0005g16195</name>
</gene>
<dbReference type="AlphaFoldDB" id="A0A8J5T8T1"/>
<keyword evidence="2" id="KW-1185">Reference proteome</keyword>
<reference evidence="1" key="1">
    <citation type="journal article" date="2021" name="bioRxiv">
        <title>Whole Genome Assembly and Annotation of Northern Wild Rice, Zizania palustris L., Supports a Whole Genome Duplication in the Zizania Genus.</title>
        <authorList>
            <person name="Haas M."/>
            <person name="Kono T."/>
            <person name="Macchietto M."/>
            <person name="Millas R."/>
            <person name="McGilp L."/>
            <person name="Shao M."/>
            <person name="Duquette J."/>
            <person name="Hirsch C.N."/>
            <person name="Kimball J."/>
        </authorList>
    </citation>
    <scope>NUCLEOTIDE SEQUENCE</scope>
    <source>
        <tissue evidence="1">Fresh leaf tissue</tissue>
    </source>
</reference>
<name>A0A8J5T8T1_ZIZPA</name>
<evidence type="ECO:0000313" key="1">
    <source>
        <dbReference type="EMBL" id="KAG8068376.1"/>
    </source>
</evidence>
<reference evidence="1" key="2">
    <citation type="submission" date="2021-02" db="EMBL/GenBank/DDBJ databases">
        <authorList>
            <person name="Kimball J.A."/>
            <person name="Haas M.W."/>
            <person name="Macchietto M."/>
            <person name="Kono T."/>
            <person name="Duquette J."/>
            <person name="Shao M."/>
        </authorList>
    </citation>
    <scope>NUCLEOTIDE SEQUENCE</scope>
    <source>
        <tissue evidence="1">Fresh leaf tissue</tissue>
    </source>
</reference>
<dbReference type="EMBL" id="JAAALK010000284">
    <property type="protein sequence ID" value="KAG8068376.1"/>
    <property type="molecule type" value="Genomic_DNA"/>
</dbReference>
<comment type="caution">
    <text evidence="1">The sequence shown here is derived from an EMBL/GenBank/DDBJ whole genome shotgun (WGS) entry which is preliminary data.</text>
</comment>
<organism evidence="1 2">
    <name type="scientific">Zizania palustris</name>
    <name type="common">Northern wild rice</name>
    <dbReference type="NCBI Taxonomy" id="103762"/>
    <lineage>
        <taxon>Eukaryota</taxon>
        <taxon>Viridiplantae</taxon>
        <taxon>Streptophyta</taxon>
        <taxon>Embryophyta</taxon>
        <taxon>Tracheophyta</taxon>
        <taxon>Spermatophyta</taxon>
        <taxon>Magnoliopsida</taxon>
        <taxon>Liliopsida</taxon>
        <taxon>Poales</taxon>
        <taxon>Poaceae</taxon>
        <taxon>BOP clade</taxon>
        <taxon>Oryzoideae</taxon>
        <taxon>Oryzeae</taxon>
        <taxon>Zizaniinae</taxon>
        <taxon>Zizania</taxon>
    </lineage>
</organism>
<proteinExistence type="predicted"/>